<protein>
    <recommendedName>
        <fullName evidence="3">DNA-binding protein</fullName>
    </recommendedName>
</protein>
<evidence type="ECO:0000313" key="2">
    <source>
        <dbReference type="Proteomes" id="UP001596023"/>
    </source>
</evidence>
<dbReference type="RefSeq" id="WP_379996767.1">
    <property type="nucleotide sequence ID" value="NZ_JBHSGN010000076.1"/>
</dbReference>
<gene>
    <name evidence="1" type="ORF">ACFO6W_12160</name>
</gene>
<keyword evidence="2" id="KW-1185">Reference proteome</keyword>
<dbReference type="Proteomes" id="UP001596023">
    <property type="component" value="Unassembled WGS sequence"/>
</dbReference>
<sequence length="62" mass="7058">MAKTTIIHKTELPDFLPHGWKKEVSIALGIHVNTVTNALKSRKGDTYERIKQVAIVKWGEMK</sequence>
<name>A0ABV9KX25_9BACT</name>
<dbReference type="EMBL" id="JBHSGN010000076">
    <property type="protein sequence ID" value="MFC4674449.1"/>
    <property type="molecule type" value="Genomic_DNA"/>
</dbReference>
<organism evidence="1 2">
    <name type="scientific">Dysgonomonas termitidis</name>
    <dbReference type="NCBI Taxonomy" id="1516126"/>
    <lineage>
        <taxon>Bacteria</taxon>
        <taxon>Pseudomonadati</taxon>
        <taxon>Bacteroidota</taxon>
        <taxon>Bacteroidia</taxon>
        <taxon>Bacteroidales</taxon>
        <taxon>Dysgonomonadaceae</taxon>
        <taxon>Dysgonomonas</taxon>
    </lineage>
</organism>
<comment type="caution">
    <text evidence="1">The sequence shown here is derived from an EMBL/GenBank/DDBJ whole genome shotgun (WGS) entry which is preliminary data.</text>
</comment>
<accession>A0ABV9KX25</accession>
<reference evidence="2" key="1">
    <citation type="journal article" date="2019" name="Int. J. Syst. Evol. Microbiol.">
        <title>The Global Catalogue of Microorganisms (GCM) 10K type strain sequencing project: providing services to taxonomists for standard genome sequencing and annotation.</title>
        <authorList>
            <consortium name="The Broad Institute Genomics Platform"/>
            <consortium name="The Broad Institute Genome Sequencing Center for Infectious Disease"/>
            <person name="Wu L."/>
            <person name="Ma J."/>
        </authorList>
    </citation>
    <scope>NUCLEOTIDE SEQUENCE [LARGE SCALE GENOMIC DNA]</scope>
    <source>
        <strain evidence="2">CCUG 66188</strain>
    </source>
</reference>
<evidence type="ECO:0008006" key="3">
    <source>
        <dbReference type="Google" id="ProtNLM"/>
    </source>
</evidence>
<proteinExistence type="predicted"/>
<evidence type="ECO:0000313" key="1">
    <source>
        <dbReference type="EMBL" id="MFC4674449.1"/>
    </source>
</evidence>